<sequence length="710" mass="80432">MREVTPTKGRRRTVQPEATKEIPTRRKSAQINKAREFVCDVQKTIQKLLDQEDTTKDGTITVDDAGPKKYLIDGQYGDQIWLEGNYCISTLLQELALVDINLKTVIVPEKIINEHTINRLTRLIKTCFWPNLRRVLDLNGLKLALIDTKISRVEYFLYVPSFDTESIQYYKEIIASLADSGFLVRMIKLRTSKACQAGVFFADTLVSREALCDTAPGLLSLSHTYFFISPAELADASQAEQAAYCTKPKAFEEEIKQENKKVPFAEAWHNPQIPPENRGGYIRQGKGPCPFYVPGGRFNEMYGWDSYFIAKGLILSNQLSEAFSIAENLRYQIEAYGKILNANRSYYLFRGNPPLFSTLVVELISHLTAQERNSLEGWIEKAVDAMISEYYYFHRGYNEEIHLTRHAPGGKGIPLETEEGHFFAAIREIVPEAANWSASDLNEYIAKYNRGEVVSEELEEFLQNDRAVRESGHDTSKRVEGIASHLYTVDLNSLLYKTEQDILKLRHVPEIEKISNRRKAAINTILWNGEAYYDYNIKSNKLSDYKGATTLYPLFTRAAEEKKAEILVHGLGDLIGAGGIFTGTEESCAVGAEKSETQKQWDYPYGWAPHQMLGWIGLVNYGYADLAKSLALKWCTMVGKLFARYNGVVTEKYNIKTGSHKVNVEYGNIGAQIRHVPREGFGWTNTSWLVGLALLGESGQRKLYAQIVLE</sequence>
<dbReference type="InterPro" id="IPR012341">
    <property type="entry name" value="6hp_glycosidase-like_sf"/>
</dbReference>
<protein>
    <recommendedName>
        <fullName evidence="4">Trehalase</fullName>
        <ecNumber evidence="4">3.2.1.28</ecNumber>
    </recommendedName>
    <alternativeName>
        <fullName evidence="4">Alpha-trehalose glucohydrolase</fullName>
    </alternativeName>
</protein>
<keyword evidence="3 4" id="KW-0326">Glycosidase</keyword>
<evidence type="ECO:0000313" key="6">
    <source>
        <dbReference type="EMBL" id="KFG26861.1"/>
    </source>
</evidence>
<dbReference type="AlphaFoldDB" id="A0A086J3Z3"/>
<evidence type="ECO:0000256" key="5">
    <source>
        <dbReference type="SAM" id="MobiDB-lite"/>
    </source>
</evidence>
<proteinExistence type="inferred from homology"/>
<dbReference type="InterPro" id="IPR008928">
    <property type="entry name" value="6-hairpin_glycosidase_sf"/>
</dbReference>
<feature type="region of interest" description="Disordered" evidence="5">
    <location>
        <begin position="1"/>
        <end position="27"/>
    </location>
</feature>
<reference evidence="6 7" key="1">
    <citation type="journal article" date="2014" name="Genome Announc.">
        <title>Genome Sequence of the Microsporidian Species Nematocida sp1 Strain ERTm6 (ATCC PRA-372).</title>
        <authorList>
            <person name="Bakowski M.A."/>
            <person name="Priest M."/>
            <person name="Young S."/>
            <person name="Cuomo C.A."/>
            <person name="Troemel E.R."/>
        </authorList>
    </citation>
    <scope>NUCLEOTIDE SEQUENCE [LARGE SCALE GENOMIC DNA]</scope>
    <source>
        <strain evidence="6 7">ERTm6</strain>
    </source>
</reference>
<accession>A0A086J3Z3</accession>
<dbReference type="RefSeq" id="XP_052905416.1">
    <property type="nucleotide sequence ID" value="XM_053048656.1"/>
</dbReference>
<evidence type="ECO:0000256" key="2">
    <source>
        <dbReference type="ARBA" id="ARBA00022801"/>
    </source>
</evidence>
<dbReference type="SUPFAM" id="SSF48208">
    <property type="entry name" value="Six-hairpin glycosidases"/>
    <property type="match status" value="1"/>
</dbReference>
<dbReference type="HOGENOM" id="CLU_006451_1_1_1"/>
<evidence type="ECO:0000313" key="7">
    <source>
        <dbReference type="Proteomes" id="UP000054524"/>
    </source>
</evidence>
<dbReference type="PANTHER" id="PTHR23403">
    <property type="entry name" value="TREHALASE"/>
    <property type="match status" value="1"/>
</dbReference>
<keyword evidence="7" id="KW-1185">Reference proteome</keyword>
<evidence type="ECO:0000256" key="4">
    <source>
        <dbReference type="RuleBase" id="RU361180"/>
    </source>
</evidence>
<dbReference type="Pfam" id="PF01204">
    <property type="entry name" value="Trehalase"/>
    <property type="match status" value="1"/>
</dbReference>
<organism evidence="6 7">
    <name type="scientific">Nematocida ausubeli (strain ATCC PRA-371 / ERTm2)</name>
    <name type="common">Nematode killer fungus</name>
    <dbReference type="NCBI Taxonomy" id="1913371"/>
    <lineage>
        <taxon>Eukaryota</taxon>
        <taxon>Fungi</taxon>
        <taxon>Fungi incertae sedis</taxon>
        <taxon>Microsporidia</taxon>
        <taxon>Nematocida</taxon>
    </lineage>
</organism>
<dbReference type="PRINTS" id="PR00744">
    <property type="entry name" value="GLHYDRLASE37"/>
</dbReference>
<dbReference type="PANTHER" id="PTHR23403:SF6">
    <property type="entry name" value="CYTOSOLIC NEUTRAL TREHALASE-RELATED"/>
    <property type="match status" value="1"/>
</dbReference>
<dbReference type="InterPro" id="IPR018232">
    <property type="entry name" value="Glyco_hydro_37_CS"/>
</dbReference>
<evidence type="ECO:0000256" key="3">
    <source>
        <dbReference type="ARBA" id="ARBA00023295"/>
    </source>
</evidence>
<dbReference type="Proteomes" id="UP000054524">
    <property type="component" value="Unassembled WGS sequence"/>
</dbReference>
<dbReference type="GO" id="GO:0005993">
    <property type="term" value="P:trehalose catabolic process"/>
    <property type="evidence" value="ECO:0007669"/>
    <property type="project" value="TreeGrafter"/>
</dbReference>
<dbReference type="InterPro" id="IPR001661">
    <property type="entry name" value="Glyco_hydro_37"/>
</dbReference>
<dbReference type="GO" id="GO:0004555">
    <property type="term" value="F:alpha,alpha-trehalase activity"/>
    <property type="evidence" value="ECO:0007669"/>
    <property type="project" value="UniProtKB-EC"/>
</dbReference>
<dbReference type="Gene3D" id="1.50.10.10">
    <property type="match status" value="1"/>
</dbReference>
<comment type="similarity">
    <text evidence="1 4">Belongs to the glycosyl hydrolase 37 family.</text>
</comment>
<dbReference type="GeneID" id="77675990"/>
<comment type="caution">
    <text evidence="6">The sequence shown here is derived from an EMBL/GenBank/DDBJ whole genome shotgun (WGS) entry which is preliminary data.</text>
</comment>
<keyword evidence="2 4" id="KW-0378">Hydrolase</keyword>
<dbReference type="EC" id="3.2.1.28" evidence="4"/>
<dbReference type="PROSITE" id="PS00928">
    <property type="entry name" value="TREHALASE_2"/>
    <property type="match status" value="1"/>
</dbReference>
<comment type="catalytic activity">
    <reaction evidence="4">
        <text>alpha,alpha-trehalose + H2O = alpha-D-glucose + beta-D-glucose</text>
        <dbReference type="Rhea" id="RHEA:32675"/>
        <dbReference type="ChEBI" id="CHEBI:15377"/>
        <dbReference type="ChEBI" id="CHEBI:15903"/>
        <dbReference type="ChEBI" id="CHEBI:16551"/>
        <dbReference type="ChEBI" id="CHEBI:17925"/>
        <dbReference type="EC" id="3.2.1.28"/>
    </reaction>
</comment>
<gene>
    <name evidence="6" type="ORF">NESG_01017</name>
</gene>
<dbReference type="EMBL" id="AKIJ01000002">
    <property type="protein sequence ID" value="KFG26861.1"/>
    <property type="molecule type" value="Genomic_DNA"/>
</dbReference>
<dbReference type="PROSITE" id="PS00927">
    <property type="entry name" value="TREHALASE_1"/>
    <property type="match status" value="1"/>
</dbReference>
<name>A0A086J3Z3_NEMA1</name>
<evidence type="ECO:0000256" key="1">
    <source>
        <dbReference type="ARBA" id="ARBA00005615"/>
    </source>
</evidence>